<dbReference type="AlphaFoldDB" id="A0A3R9DI19"/>
<comment type="caution">
    <text evidence="1">The sequence shown here is derived from an EMBL/GenBank/DDBJ whole genome shotgun (WGS) entry which is preliminary data.</text>
</comment>
<sequence length="185" mass="20197">MTLLDSKLVRCWTSRPHLQSLYTLAAAAPRMRAALGLAPTGGGTVGFKVDGDALARTEAELLAATSARLPVHPLVTQDLNGRSTVRCWRRNRDLRVLTGDLVDVADRLSRAGYGGCLRFATVEFGEQTGRLDRKLALVYLFDRGTFHTAPAPGTRPLDRALELRARAALHGALPLEPDAQRRFVL</sequence>
<dbReference type="InterPro" id="IPR054383">
    <property type="entry name" value="PspAB-like"/>
</dbReference>
<protein>
    <submittedName>
        <fullName evidence="1">Uncharacterized protein</fullName>
    </submittedName>
</protein>
<name>A0A3R9DI19_9PSEU</name>
<dbReference type="Pfam" id="PF22742">
    <property type="entry name" value="PspAB"/>
    <property type="match status" value="1"/>
</dbReference>
<evidence type="ECO:0000313" key="1">
    <source>
        <dbReference type="EMBL" id="RSD15474.1"/>
    </source>
</evidence>
<dbReference type="OrthoDB" id="159886at2"/>
<dbReference type="Proteomes" id="UP000267081">
    <property type="component" value="Unassembled WGS sequence"/>
</dbReference>
<proteinExistence type="predicted"/>
<dbReference type="EMBL" id="RSEC01000053">
    <property type="protein sequence ID" value="RSD15474.1"/>
    <property type="molecule type" value="Genomic_DNA"/>
</dbReference>
<evidence type="ECO:0000313" key="2">
    <source>
        <dbReference type="Proteomes" id="UP000267081"/>
    </source>
</evidence>
<reference evidence="1 2" key="1">
    <citation type="submission" date="2018-12" db="EMBL/GenBank/DDBJ databases">
        <title>Amycolatopsis eburnea sp. nov. actinomycete associate with arbuscular mycorrhiza fungal spore.</title>
        <authorList>
            <person name="Lumyong S."/>
            <person name="Chaiya L."/>
        </authorList>
    </citation>
    <scope>NUCLEOTIDE SEQUENCE [LARGE SCALE GENOMIC DNA]</scope>
    <source>
        <strain evidence="1 2">GLM-1</strain>
    </source>
</reference>
<accession>A0A3R9DI19</accession>
<dbReference type="RefSeq" id="WP_125312081.1">
    <property type="nucleotide sequence ID" value="NZ_RSEC01000053.1"/>
</dbReference>
<gene>
    <name evidence="1" type="ORF">EIY87_24205</name>
</gene>
<keyword evidence="2" id="KW-1185">Reference proteome</keyword>
<organism evidence="1 2">
    <name type="scientific">Amycolatopsis eburnea</name>
    <dbReference type="NCBI Taxonomy" id="2267691"/>
    <lineage>
        <taxon>Bacteria</taxon>
        <taxon>Bacillati</taxon>
        <taxon>Actinomycetota</taxon>
        <taxon>Actinomycetes</taxon>
        <taxon>Pseudonocardiales</taxon>
        <taxon>Pseudonocardiaceae</taxon>
        <taxon>Amycolatopsis</taxon>
    </lineage>
</organism>